<gene>
    <name evidence="1" type="ORF">GEMMAAP_17130</name>
</gene>
<name>A0A143BNN9_9BACT</name>
<dbReference type="SUPFAM" id="SSF52540">
    <property type="entry name" value="P-loop containing nucleoside triphosphate hydrolases"/>
    <property type="match status" value="1"/>
</dbReference>
<reference evidence="1 2" key="2">
    <citation type="journal article" date="2016" name="Environ. Microbiol. Rep.">
        <title>Metagenomic evidence for the presence of phototrophic Gemmatimonadetes bacteria in diverse environments.</title>
        <authorList>
            <person name="Zeng Y."/>
            <person name="Baumbach J."/>
            <person name="Barbosa E.G."/>
            <person name="Azevedo V."/>
            <person name="Zhang C."/>
            <person name="Koblizek M."/>
        </authorList>
    </citation>
    <scope>NUCLEOTIDE SEQUENCE [LARGE SCALE GENOMIC DNA]</scope>
    <source>
        <strain evidence="1 2">AP64</strain>
    </source>
</reference>
<sequence length="242" mass="27347">MAGPLHPDAAGPLVRRASPRFVIYAQGRTGSHLLMSLLGSHSQVECAGELLNRQDWTGWRQYARRAVLRAPDLYLPLRSRAATRLCWGGKVPIATSARGLARLQAQGWCVLFLERTSIFDRAISWCVATLAGRFQSTGREQAPRLLVPEPLFLEQLAFRAYWDRESQRVMQDIPHLRLNYEADLAQPALWQQTASRVCATLGVTSEPLAGQTARSWDRRYDEIVENYDRLLRLYEATVTTAP</sequence>
<dbReference type="KEGG" id="gph:GEMMAAP_17130"/>
<evidence type="ECO:0008006" key="3">
    <source>
        <dbReference type="Google" id="ProtNLM"/>
    </source>
</evidence>
<protein>
    <recommendedName>
        <fullName evidence="3">Sulphotransferase Stf0 domain-containing protein</fullName>
    </recommendedName>
</protein>
<keyword evidence="2" id="KW-1185">Reference proteome</keyword>
<evidence type="ECO:0000313" key="2">
    <source>
        <dbReference type="Proteomes" id="UP000076404"/>
    </source>
</evidence>
<dbReference type="STRING" id="1379270.GEMMAAP_17130"/>
<reference evidence="1 2" key="1">
    <citation type="journal article" date="2014" name="Proc. Natl. Acad. Sci. U.S.A.">
        <title>Functional type 2 photosynthetic reaction centers found in the rare bacterial phylum Gemmatimonadetes.</title>
        <authorList>
            <person name="Zeng Y."/>
            <person name="Feng F."/>
            <person name="Medova H."/>
            <person name="Dean J."/>
            <person name="Koblizek M."/>
        </authorList>
    </citation>
    <scope>NUCLEOTIDE SEQUENCE [LARGE SCALE GENOMIC DNA]</scope>
    <source>
        <strain evidence="1 2">AP64</strain>
    </source>
</reference>
<dbReference type="Proteomes" id="UP000076404">
    <property type="component" value="Chromosome"/>
</dbReference>
<accession>A0A143BNN9</accession>
<organism evidence="1 2">
    <name type="scientific">Gemmatimonas phototrophica</name>
    <dbReference type="NCBI Taxonomy" id="1379270"/>
    <lineage>
        <taxon>Bacteria</taxon>
        <taxon>Pseudomonadati</taxon>
        <taxon>Gemmatimonadota</taxon>
        <taxon>Gemmatimonadia</taxon>
        <taxon>Gemmatimonadales</taxon>
        <taxon>Gemmatimonadaceae</taxon>
        <taxon>Gemmatimonas</taxon>
    </lineage>
</organism>
<dbReference type="AlphaFoldDB" id="A0A143BNN9"/>
<evidence type="ECO:0000313" key="1">
    <source>
        <dbReference type="EMBL" id="AMW06044.1"/>
    </source>
</evidence>
<dbReference type="EMBL" id="CP011454">
    <property type="protein sequence ID" value="AMW06044.1"/>
    <property type="molecule type" value="Genomic_DNA"/>
</dbReference>
<dbReference type="InterPro" id="IPR027417">
    <property type="entry name" value="P-loop_NTPase"/>
</dbReference>
<dbReference type="eggNOG" id="COG4424">
    <property type="taxonomic scope" value="Bacteria"/>
</dbReference>
<proteinExistence type="predicted"/>
<dbReference type="Gene3D" id="3.40.50.300">
    <property type="entry name" value="P-loop containing nucleotide triphosphate hydrolases"/>
    <property type="match status" value="1"/>
</dbReference>